<evidence type="ECO:0000256" key="5">
    <source>
        <dbReference type="ARBA" id="ARBA00022777"/>
    </source>
</evidence>
<evidence type="ECO:0000256" key="2">
    <source>
        <dbReference type="ARBA" id="ARBA00022527"/>
    </source>
</evidence>
<evidence type="ECO:0000313" key="10">
    <source>
        <dbReference type="EMBL" id="KAE9616959.1"/>
    </source>
</evidence>
<comment type="caution">
    <text evidence="10">The sequence shown here is derived from an EMBL/GenBank/DDBJ whole genome shotgun (WGS) entry which is preliminary data.</text>
</comment>
<feature type="domain" description="Protein kinase" evidence="9">
    <location>
        <begin position="1"/>
        <end position="147"/>
    </location>
</feature>
<dbReference type="PANTHER" id="PTHR27002:SF1069">
    <property type="entry name" value="NON-SPECIFIC SERINE_THREONINE PROTEIN KINASE"/>
    <property type="match status" value="1"/>
</dbReference>
<accession>A0A6A4QTJ3</accession>
<evidence type="ECO:0000259" key="9">
    <source>
        <dbReference type="PROSITE" id="PS50011"/>
    </source>
</evidence>
<dbReference type="InterPro" id="IPR000719">
    <property type="entry name" value="Prot_kinase_dom"/>
</dbReference>
<dbReference type="EMBL" id="WOCE01000003">
    <property type="protein sequence ID" value="KAE9616959.1"/>
    <property type="molecule type" value="Genomic_DNA"/>
</dbReference>
<comment type="catalytic activity">
    <reaction evidence="8">
        <text>L-seryl-[protein] + ATP = O-phospho-L-seryl-[protein] + ADP + H(+)</text>
        <dbReference type="Rhea" id="RHEA:17989"/>
        <dbReference type="Rhea" id="RHEA-COMP:9863"/>
        <dbReference type="Rhea" id="RHEA-COMP:11604"/>
        <dbReference type="ChEBI" id="CHEBI:15378"/>
        <dbReference type="ChEBI" id="CHEBI:29999"/>
        <dbReference type="ChEBI" id="CHEBI:30616"/>
        <dbReference type="ChEBI" id="CHEBI:83421"/>
        <dbReference type="ChEBI" id="CHEBI:456216"/>
        <dbReference type="EC" id="2.7.11.1"/>
    </reaction>
</comment>
<comment type="catalytic activity">
    <reaction evidence="7">
        <text>L-threonyl-[protein] + ATP = O-phospho-L-threonyl-[protein] + ADP + H(+)</text>
        <dbReference type="Rhea" id="RHEA:46608"/>
        <dbReference type="Rhea" id="RHEA-COMP:11060"/>
        <dbReference type="Rhea" id="RHEA-COMP:11605"/>
        <dbReference type="ChEBI" id="CHEBI:15378"/>
        <dbReference type="ChEBI" id="CHEBI:30013"/>
        <dbReference type="ChEBI" id="CHEBI:30616"/>
        <dbReference type="ChEBI" id="CHEBI:61977"/>
        <dbReference type="ChEBI" id="CHEBI:456216"/>
        <dbReference type="EC" id="2.7.11.1"/>
    </reaction>
</comment>
<evidence type="ECO:0000256" key="8">
    <source>
        <dbReference type="ARBA" id="ARBA00048679"/>
    </source>
</evidence>
<dbReference type="InterPro" id="IPR011009">
    <property type="entry name" value="Kinase-like_dom_sf"/>
</dbReference>
<dbReference type="GO" id="GO:0005886">
    <property type="term" value="C:plasma membrane"/>
    <property type="evidence" value="ECO:0007669"/>
    <property type="project" value="TreeGrafter"/>
</dbReference>
<sequence>MIWFNSIMDMRKESSQWQEIYIRLAASELESGIARGLLYLYQDSRLRIIHLKTSNVLLDNNMNPKISDFGLARAFGGDHAEANTIRIVGTHGYMPPEYAVYGSFSVKSDVFSFGFIVLEMVSGRKNREFSDPLHSLNLLGHVSLKIL</sequence>
<gene>
    <name evidence="10" type="ORF">Lalb_Chr03g0030311</name>
</gene>
<name>A0A6A4QTJ3_LUPAL</name>
<dbReference type="OrthoDB" id="4062651at2759"/>
<evidence type="ECO:0000256" key="1">
    <source>
        <dbReference type="ARBA" id="ARBA00012513"/>
    </source>
</evidence>
<dbReference type="Gene3D" id="1.10.510.10">
    <property type="entry name" value="Transferase(Phosphotransferase) domain 1"/>
    <property type="match status" value="1"/>
</dbReference>
<evidence type="ECO:0000256" key="4">
    <source>
        <dbReference type="ARBA" id="ARBA00022741"/>
    </source>
</evidence>
<keyword evidence="4" id="KW-0547">Nucleotide-binding</keyword>
<evidence type="ECO:0000313" key="11">
    <source>
        <dbReference type="Proteomes" id="UP000447434"/>
    </source>
</evidence>
<keyword evidence="3" id="KW-0808">Transferase</keyword>
<dbReference type="Proteomes" id="UP000447434">
    <property type="component" value="Chromosome 3"/>
</dbReference>
<dbReference type="PROSITE" id="PS50011">
    <property type="entry name" value="PROTEIN_KINASE_DOM"/>
    <property type="match status" value="1"/>
</dbReference>
<evidence type="ECO:0000256" key="6">
    <source>
        <dbReference type="ARBA" id="ARBA00022840"/>
    </source>
</evidence>
<evidence type="ECO:0000256" key="7">
    <source>
        <dbReference type="ARBA" id="ARBA00047899"/>
    </source>
</evidence>
<dbReference type="FunFam" id="1.10.510.10:FF:001023">
    <property type="entry name" value="Os07g0541700 protein"/>
    <property type="match status" value="1"/>
</dbReference>
<proteinExistence type="predicted"/>
<dbReference type="GO" id="GO:0005524">
    <property type="term" value="F:ATP binding"/>
    <property type="evidence" value="ECO:0007669"/>
    <property type="project" value="UniProtKB-KW"/>
</dbReference>
<organism evidence="10 11">
    <name type="scientific">Lupinus albus</name>
    <name type="common">White lupine</name>
    <name type="synonym">Lupinus termis</name>
    <dbReference type="NCBI Taxonomy" id="3870"/>
    <lineage>
        <taxon>Eukaryota</taxon>
        <taxon>Viridiplantae</taxon>
        <taxon>Streptophyta</taxon>
        <taxon>Embryophyta</taxon>
        <taxon>Tracheophyta</taxon>
        <taxon>Spermatophyta</taxon>
        <taxon>Magnoliopsida</taxon>
        <taxon>eudicotyledons</taxon>
        <taxon>Gunneridae</taxon>
        <taxon>Pentapetalae</taxon>
        <taxon>rosids</taxon>
        <taxon>fabids</taxon>
        <taxon>Fabales</taxon>
        <taxon>Fabaceae</taxon>
        <taxon>Papilionoideae</taxon>
        <taxon>50 kb inversion clade</taxon>
        <taxon>genistoids sensu lato</taxon>
        <taxon>core genistoids</taxon>
        <taxon>Genisteae</taxon>
        <taxon>Lupinus</taxon>
    </lineage>
</organism>
<dbReference type="EC" id="2.7.11.1" evidence="1"/>
<keyword evidence="6" id="KW-0067">ATP-binding</keyword>
<dbReference type="SUPFAM" id="SSF56112">
    <property type="entry name" value="Protein kinase-like (PK-like)"/>
    <property type="match status" value="1"/>
</dbReference>
<protein>
    <recommendedName>
        <fullName evidence="1">non-specific serine/threonine protein kinase</fullName>
        <ecNumber evidence="1">2.7.11.1</ecNumber>
    </recommendedName>
</protein>
<dbReference type="GO" id="GO:0004674">
    <property type="term" value="F:protein serine/threonine kinase activity"/>
    <property type="evidence" value="ECO:0007669"/>
    <property type="project" value="UniProtKB-KW"/>
</dbReference>
<reference evidence="11" key="1">
    <citation type="journal article" date="2020" name="Nat. Commun.">
        <title>Genome sequence of the cluster root forming white lupin.</title>
        <authorList>
            <person name="Hufnagel B."/>
            <person name="Marques A."/>
            <person name="Soriano A."/>
            <person name="Marques L."/>
            <person name="Divol F."/>
            <person name="Doumas P."/>
            <person name="Sallet E."/>
            <person name="Mancinotti D."/>
            <person name="Carrere S."/>
            <person name="Marande W."/>
            <person name="Arribat S."/>
            <person name="Keller J."/>
            <person name="Huneau C."/>
            <person name="Blein T."/>
            <person name="Aime D."/>
            <person name="Laguerre M."/>
            <person name="Taylor J."/>
            <person name="Schubert V."/>
            <person name="Nelson M."/>
            <person name="Geu-Flores F."/>
            <person name="Crespi M."/>
            <person name="Gallardo-Guerrero K."/>
            <person name="Delaux P.-M."/>
            <person name="Salse J."/>
            <person name="Berges H."/>
            <person name="Guyot R."/>
            <person name="Gouzy J."/>
            <person name="Peret B."/>
        </authorList>
    </citation>
    <scope>NUCLEOTIDE SEQUENCE [LARGE SCALE GENOMIC DNA]</scope>
    <source>
        <strain evidence="11">cv. Amiga</strain>
    </source>
</reference>
<evidence type="ECO:0000256" key="3">
    <source>
        <dbReference type="ARBA" id="ARBA00022679"/>
    </source>
</evidence>
<dbReference type="Pfam" id="PF00069">
    <property type="entry name" value="Pkinase"/>
    <property type="match status" value="1"/>
</dbReference>
<keyword evidence="11" id="KW-1185">Reference proteome</keyword>
<keyword evidence="2" id="KW-0723">Serine/threonine-protein kinase</keyword>
<keyword evidence="5" id="KW-0418">Kinase</keyword>
<dbReference type="PANTHER" id="PTHR27002">
    <property type="entry name" value="RECEPTOR-LIKE SERINE/THREONINE-PROTEIN KINASE SD1-8"/>
    <property type="match status" value="1"/>
</dbReference>
<dbReference type="AlphaFoldDB" id="A0A6A4QTJ3"/>